<gene>
    <name evidence="2" type="ORF">DSTB1V02_LOCUS886</name>
</gene>
<name>A0A7R8ZXT5_9CRUS</name>
<reference evidence="2" key="1">
    <citation type="submission" date="2020-11" db="EMBL/GenBank/DDBJ databases">
        <authorList>
            <person name="Tran Van P."/>
        </authorList>
    </citation>
    <scope>NUCLEOTIDE SEQUENCE</scope>
</reference>
<protein>
    <submittedName>
        <fullName evidence="2">Uncharacterized protein</fullName>
    </submittedName>
</protein>
<dbReference type="EMBL" id="LR899589">
    <property type="protein sequence ID" value="CAD7240884.1"/>
    <property type="molecule type" value="Genomic_DNA"/>
</dbReference>
<accession>A0A7R8ZXT5</accession>
<evidence type="ECO:0000313" key="3">
    <source>
        <dbReference type="Proteomes" id="UP000677054"/>
    </source>
</evidence>
<organism evidence="2">
    <name type="scientific">Darwinula stevensoni</name>
    <dbReference type="NCBI Taxonomy" id="69355"/>
    <lineage>
        <taxon>Eukaryota</taxon>
        <taxon>Metazoa</taxon>
        <taxon>Ecdysozoa</taxon>
        <taxon>Arthropoda</taxon>
        <taxon>Crustacea</taxon>
        <taxon>Oligostraca</taxon>
        <taxon>Ostracoda</taxon>
        <taxon>Podocopa</taxon>
        <taxon>Podocopida</taxon>
        <taxon>Darwinulocopina</taxon>
        <taxon>Darwinuloidea</taxon>
        <taxon>Darwinulidae</taxon>
        <taxon>Darwinula</taxon>
    </lineage>
</organism>
<feature type="compositionally biased region" description="Basic and acidic residues" evidence="1">
    <location>
        <begin position="155"/>
        <end position="165"/>
    </location>
</feature>
<evidence type="ECO:0000313" key="2">
    <source>
        <dbReference type="EMBL" id="CAD7240884.1"/>
    </source>
</evidence>
<proteinExistence type="predicted"/>
<sequence length="423" mass="46082">MSAVRAVRAVGRFDDQSVTSLTPACDYHEGGHATSASPVETLRLVIRCMLQHLIMGSRSLGAFSTDAPTVDEPRRGARKETGNPQWMLIQMNAASQQEPELDKTDNCSIQTECTIPYSESAPTPIVLGGCSPSPGYQNAAAAHSQPGPRSVRTGSPERGRDPQIEGHGMESCIALSGPRGLARPITRIMRVDEGCSVLRVLCCLSCEKPSPVFEGEKRGAALALLHTKGKIPYGNPLYPILNRWYNLTIAKWPFSKPRRWMRNLGIPIPQSPTVWRRNSIQGAPEESSVRHSALNSSPPGRQPGLADDRVETSQVEDILCEQEKRNEARVPIFVLLSVPLRAMRHRGGVMASPLASLRSGSLHLREPCPSSRSDAVYVEHSVAGALLRFPSTCQFDSELAFPEAGSPGSFSSVRVSDLPFFQQ</sequence>
<dbReference type="EMBL" id="CAJPEV010000072">
    <property type="protein sequence ID" value="CAG0880070.1"/>
    <property type="molecule type" value="Genomic_DNA"/>
</dbReference>
<feature type="region of interest" description="Disordered" evidence="1">
    <location>
        <begin position="286"/>
        <end position="313"/>
    </location>
</feature>
<dbReference type="AlphaFoldDB" id="A0A7R8ZXT5"/>
<dbReference type="Proteomes" id="UP000677054">
    <property type="component" value="Unassembled WGS sequence"/>
</dbReference>
<feature type="region of interest" description="Disordered" evidence="1">
    <location>
        <begin position="136"/>
        <end position="165"/>
    </location>
</feature>
<evidence type="ECO:0000256" key="1">
    <source>
        <dbReference type="SAM" id="MobiDB-lite"/>
    </source>
</evidence>
<keyword evidence="3" id="KW-1185">Reference proteome</keyword>